<keyword evidence="3" id="KW-1185">Reference proteome</keyword>
<sequence>MDPESEHAAKAAPASNRTLDDILPQWERSMTLAPKEPSKRINFRPDQDYPKYEKMIQHWENFVNANPPPEVHLYWKEGLEEAKEMFTLGPKTTYEARSLVRRIIEDSESDLVMVMHNLFSASPENPFSENEVYETLPLALARRMGIGRPLDDNFSELHPRPYLLWEDYFAPKLRQQRPDSMTPIYASNLLAAIRDVDLKDLDSRQAMKRNIRVWYRKMEESLNTKNYADWMKAWKEEFPEVADLAKERNSFLRAWTESEELMIEELKGELREPEPQERENRAANGGEIGQEMDVLHASPDMVPEEPLGGMELSDADWEDVMDMS</sequence>
<name>A0A1T3D086_9HYPO</name>
<evidence type="ECO:0000256" key="1">
    <source>
        <dbReference type="SAM" id="MobiDB-lite"/>
    </source>
</evidence>
<dbReference type="AlphaFoldDB" id="A0A1T3D086"/>
<dbReference type="Proteomes" id="UP000191004">
    <property type="component" value="Unassembled WGS sequence"/>
</dbReference>
<feature type="compositionally biased region" description="Acidic residues" evidence="1">
    <location>
        <begin position="313"/>
        <end position="324"/>
    </location>
</feature>
<evidence type="ECO:0000313" key="2">
    <source>
        <dbReference type="EMBL" id="OPB46779.1"/>
    </source>
</evidence>
<dbReference type="EMBL" id="LVVK01000002">
    <property type="protein sequence ID" value="OPB46779.1"/>
    <property type="molecule type" value="Genomic_DNA"/>
</dbReference>
<dbReference type="OrthoDB" id="10583771at2759"/>
<gene>
    <name evidence="2" type="ORF">A0O28_0069030</name>
</gene>
<evidence type="ECO:0000313" key="3">
    <source>
        <dbReference type="Proteomes" id="UP000191004"/>
    </source>
</evidence>
<protein>
    <submittedName>
        <fullName evidence="2">Uncharacterized protein</fullName>
    </submittedName>
</protein>
<comment type="caution">
    <text evidence="2">The sequence shown here is derived from an EMBL/GenBank/DDBJ whole genome shotgun (WGS) entry which is preliminary data.</text>
</comment>
<reference evidence="2 3" key="1">
    <citation type="submission" date="2016-04" db="EMBL/GenBank/DDBJ databases">
        <title>Multiple horizontal gene transfer events from other fungi enriched the ability of the initially mycotrophic fungus Trichoderma (Ascomycota) to feed on dead plant biomass.</title>
        <authorList>
            <person name="Atanasova L."/>
            <person name="Chenthamara K."/>
            <person name="Zhang J."/>
            <person name="Grujic M."/>
            <person name="Henrissat B."/>
            <person name="Kuo A."/>
            <person name="Aertz A."/>
            <person name="Salamov A."/>
            <person name="Lipzen A."/>
            <person name="Labutti K."/>
            <person name="Barry K."/>
            <person name="Miao Y."/>
            <person name="Rahimi M.J."/>
            <person name="Shen Q."/>
            <person name="Grigoriev I.V."/>
            <person name="Kubicek C.P."/>
            <person name="Druzhinina I.S."/>
        </authorList>
    </citation>
    <scope>NUCLEOTIDE SEQUENCE [LARGE SCALE GENOMIC DNA]</scope>
    <source>
        <strain evidence="2 3">NJAU 4742</strain>
    </source>
</reference>
<accession>A0A1T3D086</accession>
<feature type="region of interest" description="Disordered" evidence="1">
    <location>
        <begin position="1"/>
        <end position="20"/>
    </location>
</feature>
<feature type="region of interest" description="Disordered" evidence="1">
    <location>
        <begin position="267"/>
        <end position="324"/>
    </location>
</feature>
<organism evidence="2 3">
    <name type="scientific">Trichoderma guizhouense</name>
    <dbReference type="NCBI Taxonomy" id="1491466"/>
    <lineage>
        <taxon>Eukaryota</taxon>
        <taxon>Fungi</taxon>
        <taxon>Dikarya</taxon>
        <taxon>Ascomycota</taxon>
        <taxon>Pezizomycotina</taxon>
        <taxon>Sordariomycetes</taxon>
        <taxon>Hypocreomycetidae</taxon>
        <taxon>Hypocreales</taxon>
        <taxon>Hypocreaceae</taxon>
        <taxon>Trichoderma</taxon>
    </lineage>
</organism>
<feature type="compositionally biased region" description="Basic and acidic residues" evidence="1">
    <location>
        <begin position="267"/>
        <end position="281"/>
    </location>
</feature>
<proteinExistence type="predicted"/>